<dbReference type="Gene3D" id="3.40.50.1460">
    <property type="match status" value="1"/>
</dbReference>
<dbReference type="InterPro" id="IPR052039">
    <property type="entry name" value="Caspase-related_regulators"/>
</dbReference>
<dbReference type="EMBL" id="CAJNOR010000696">
    <property type="protein sequence ID" value="CAF0984246.1"/>
    <property type="molecule type" value="Genomic_DNA"/>
</dbReference>
<dbReference type="Pfam" id="PF00656">
    <property type="entry name" value="Peptidase_C14"/>
    <property type="match status" value="1"/>
</dbReference>
<evidence type="ECO:0000313" key="3">
    <source>
        <dbReference type="Proteomes" id="UP000663828"/>
    </source>
</evidence>
<dbReference type="InterPro" id="IPR011600">
    <property type="entry name" value="Pept_C14_caspase"/>
</dbReference>
<dbReference type="AlphaFoldDB" id="A0A814FSM3"/>
<organism evidence="2 3">
    <name type="scientific">Adineta ricciae</name>
    <name type="common">Rotifer</name>
    <dbReference type="NCBI Taxonomy" id="249248"/>
    <lineage>
        <taxon>Eukaryota</taxon>
        <taxon>Metazoa</taxon>
        <taxon>Spiralia</taxon>
        <taxon>Gnathifera</taxon>
        <taxon>Rotifera</taxon>
        <taxon>Eurotatoria</taxon>
        <taxon>Bdelloidea</taxon>
        <taxon>Adinetida</taxon>
        <taxon>Adinetidae</taxon>
        <taxon>Adineta</taxon>
    </lineage>
</organism>
<feature type="domain" description="Peptidase C14 caspase" evidence="1">
    <location>
        <begin position="12"/>
        <end position="231"/>
    </location>
</feature>
<evidence type="ECO:0000313" key="2">
    <source>
        <dbReference type="EMBL" id="CAF0984246.1"/>
    </source>
</evidence>
<name>A0A814FSM3_ADIRI</name>
<dbReference type="GO" id="GO:0004197">
    <property type="term" value="F:cysteine-type endopeptidase activity"/>
    <property type="evidence" value="ECO:0007669"/>
    <property type="project" value="InterPro"/>
</dbReference>
<gene>
    <name evidence="2" type="ORF">XAT740_LOCUS12350</name>
</gene>
<keyword evidence="3" id="KW-1185">Reference proteome</keyword>
<dbReference type="GO" id="GO:0006508">
    <property type="term" value="P:proteolysis"/>
    <property type="evidence" value="ECO:0007669"/>
    <property type="project" value="InterPro"/>
</dbReference>
<dbReference type="InterPro" id="IPR029030">
    <property type="entry name" value="Caspase-like_dom_sf"/>
</dbReference>
<sequence length="314" mass="35760">MSNVGDFSSRPKVALIIGNRNYKRKENRVEHAASNARQLSDVLQAINFRVTLHMNLKKEMLKRVVEFAKTIEDGSIVLFYYCGQCRQVDGANYLIPTDDDRMESDIVASEMGANAASILRKLTDKNESGVNIFILDCVKQYFYNCESPSNSHRLPKGLKTITSSNPVFIQFACGAGKIVSDNRKKNQENLFAEHLLNNIDREDVPIIDVFQNIAENVSQESKGKQRPFFMNGLQQYDQVCLYTMPDEQKIKDCNVRIEELNDELEDIAIKQPQGSGSYNRDASCRLGEIRALIHKLKIRRQNAIQRKYSTLPAK</sequence>
<dbReference type="SUPFAM" id="SSF52129">
    <property type="entry name" value="Caspase-like"/>
    <property type="match status" value="1"/>
</dbReference>
<dbReference type="Proteomes" id="UP000663828">
    <property type="component" value="Unassembled WGS sequence"/>
</dbReference>
<proteinExistence type="predicted"/>
<accession>A0A814FSM3</accession>
<comment type="caution">
    <text evidence="2">The sequence shown here is derived from an EMBL/GenBank/DDBJ whole genome shotgun (WGS) entry which is preliminary data.</text>
</comment>
<dbReference type="PANTHER" id="PTHR22576">
    <property type="entry name" value="MUCOSA ASSOCIATED LYMPHOID TISSUE LYMPHOMA TRANSLOCATION PROTEIN 1/PARACASPASE"/>
    <property type="match status" value="1"/>
</dbReference>
<evidence type="ECO:0000259" key="1">
    <source>
        <dbReference type="Pfam" id="PF00656"/>
    </source>
</evidence>
<protein>
    <recommendedName>
        <fullName evidence="1">Peptidase C14 caspase domain-containing protein</fullName>
    </recommendedName>
</protein>
<reference evidence="2" key="1">
    <citation type="submission" date="2021-02" db="EMBL/GenBank/DDBJ databases">
        <authorList>
            <person name="Nowell W R."/>
        </authorList>
    </citation>
    <scope>NUCLEOTIDE SEQUENCE</scope>
</reference>
<dbReference type="PANTHER" id="PTHR22576:SF37">
    <property type="entry name" value="MUCOSA-ASSOCIATED LYMPHOID TISSUE LYMPHOMA TRANSLOCATION PROTEIN 1"/>
    <property type="match status" value="1"/>
</dbReference>